<dbReference type="AlphaFoldDB" id="A0AAD8Y464"/>
<accession>A0AAD8Y464</accession>
<gene>
    <name evidence="1" type="ORF">QTG54_010136</name>
</gene>
<sequence>MTSTTNYKVNASTAKNCVNIPTKTYDGGAKATNDSVPILKHQDPFLYYSHQETRMDELLLNDDNVDGEQVIRVSDVRKTRISFEVHPSLVIESLFLQDHHRLR</sequence>
<proteinExistence type="predicted"/>
<dbReference type="EMBL" id="JATAAI010000019">
    <property type="protein sequence ID" value="KAK1738820.1"/>
    <property type="molecule type" value="Genomic_DNA"/>
</dbReference>
<name>A0AAD8Y464_9STRA</name>
<protein>
    <submittedName>
        <fullName evidence="1">Uncharacterized protein</fullName>
    </submittedName>
</protein>
<evidence type="ECO:0000313" key="1">
    <source>
        <dbReference type="EMBL" id="KAK1738820.1"/>
    </source>
</evidence>
<keyword evidence="2" id="KW-1185">Reference proteome</keyword>
<dbReference type="Proteomes" id="UP001224775">
    <property type="component" value="Unassembled WGS sequence"/>
</dbReference>
<evidence type="ECO:0000313" key="2">
    <source>
        <dbReference type="Proteomes" id="UP001224775"/>
    </source>
</evidence>
<comment type="caution">
    <text evidence="1">The sequence shown here is derived from an EMBL/GenBank/DDBJ whole genome shotgun (WGS) entry which is preliminary data.</text>
</comment>
<organism evidence="1 2">
    <name type="scientific">Skeletonema marinoi</name>
    <dbReference type="NCBI Taxonomy" id="267567"/>
    <lineage>
        <taxon>Eukaryota</taxon>
        <taxon>Sar</taxon>
        <taxon>Stramenopiles</taxon>
        <taxon>Ochrophyta</taxon>
        <taxon>Bacillariophyta</taxon>
        <taxon>Coscinodiscophyceae</taxon>
        <taxon>Thalassiosirophycidae</taxon>
        <taxon>Thalassiosirales</taxon>
        <taxon>Skeletonemataceae</taxon>
        <taxon>Skeletonema</taxon>
        <taxon>Skeletonema marinoi-dohrnii complex</taxon>
    </lineage>
</organism>
<reference evidence="1" key="1">
    <citation type="submission" date="2023-06" db="EMBL/GenBank/DDBJ databases">
        <title>Survivors Of The Sea: Transcriptome response of Skeletonema marinoi to long-term dormancy.</title>
        <authorList>
            <person name="Pinder M.I.M."/>
            <person name="Kourtchenko O."/>
            <person name="Robertson E.K."/>
            <person name="Larsson T."/>
            <person name="Maumus F."/>
            <person name="Osuna-Cruz C.M."/>
            <person name="Vancaester E."/>
            <person name="Stenow R."/>
            <person name="Vandepoele K."/>
            <person name="Ploug H."/>
            <person name="Bruchert V."/>
            <person name="Godhe A."/>
            <person name="Topel M."/>
        </authorList>
    </citation>
    <scope>NUCLEOTIDE SEQUENCE</scope>
    <source>
        <strain evidence="1">R05AC</strain>
    </source>
</reference>